<dbReference type="PANTHER" id="PTHR16222:SF28">
    <property type="entry name" value="ADP-RIBOSYLGLYCOHYDROLASE"/>
    <property type="match status" value="1"/>
</dbReference>
<dbReference type="InterPro" id="IPR005502">
    <property type="entry name" value="Ribosyl_crysJ1"/>
</dbReference>
<organism evidence="1 2">
    <name type="scientific">Saccoglossus kowalevskii</name>
    <name type="common">Acorn worm</name>
    <dbReference type="NCBI Taxonomy" id="10224"/>
    <lineage>
        <taxon>Eukaryota</taxon>
        <taxon>Metazoa</taxon>
        <taxon>Hemichordata</taxon>
        <taxon>Enteropneusta</taxon>
        <taxon>Harrimaniidae</taxon>
        <taxon>Saccoglossus</taxon>
    </lineage>
</organism>
<dbReference type="PANTHER" id="PTHR16222">
    <property type="entry name" value="ADP-RIBOSYLGLYCOHYDROLASE"/>
    <property type="match status" value="1"/>
</dbReference>
<evidence type="ECO:0000313" key="2">
    <source>
        <dbReference type="RefSeq" id="XP_006823529.1"/>
    </source>
</evidence>
<dbReference type="InterPro" id="IPR036705">
    <property type="entry name" value="Ribosyl_crysJ1_sf"/>
</dbReference>
<evidence type="ECO:0000313" key="1">
    <source>
        <dbReference type="Proteomes" id="UP000694865"/>
    </source>
</evidence>
<keyword evidence="1" id="KW-1185">Reference proteome</keyword>
<dbReference type="Proteomes" id="UP000694865">
    <property type="component" value="Unplaced"/>
</dbReference>
<reference evidence="2" key="1">
    <citation type="submission" date="2025-08" db="UniProtKB">
        <authorList>
            <consortium name="RefSeq"/>
        </authorList>
    </citation>
    <scope>IDENTIFICATION</scope>
    <source>
        <tissue evidence="2">Testes</tissue>
    </source>
</reference>
<dbReference type="RefSeq" id="XP_006823529.1">
    <property type="nucleotide sequence ID" value="XM_006823466.1"/>
</dbReference>
<dbReference type="SUPFAM" id="SSF101478">
    <property type="entry name" value="ADP-ribosylglycohydrolase"/>
    <property type="match status" value="1"/>
</dbReference>
<protein>
    <submittedName>
        <fullName evidence="2">Uncharacterized protein LOC100377592</fullName>
    </submittedName>
</protein>
<dbReference type="Gene3D" id="1.10.4080.10">
    <property type="entry name" value="ADP-ribosylation/Crystallin J1"/>
    <property type="match status" value="1"/>
</dbReference>
<sequence>MAVNNKCEVPPQIICEEGSDSILHYLQRQVHNGYTTRTFENQNFFKRVRGNVLQSAVLNPHSARAQYLQEQTHTLNTTSRMRTPLRPPLGATTLEADELMDKIVGLIYGAAIGDAIGISTEHMTRDECRFHYDIDKLDYQSITQDKHRVRWQKGDWTVDFDQMALVLDSIVAWAGVMDELDFAQRLSYWCYHGFAELGDYGPNLVCNTIAKVVSSDCGFLQDPHNAARIVWSKFHDQAESGCHDYFADNGAIVRTAILGLLQFHDLKEVTQNAQRICKATHWDPRCQASCIAVSVLIALLLQSKHNLRNPTAIEDMINIAKDTGQHVLSDANHIKDYLQHFNVQDLASVNVSEPTKQSYTLKPMASAIAALRLQKDYKTTISQITMMGADSNSNACVAGAVLGCAYGYNKLPKSWLNGLLPRQTEWLNVRINALLDMLGIP</sequence>
<dbReference type="Pfam" id="PF03747">
    <property type="entry name" value="ADP_ribosyl_GH"/>
    <property type="match status" value="1"/>
</dbReference>
<gene>
    <name evidence="2" type="primary">LOC100377592</name>
</gene>
<name>A0ABM0MU38_SACKO</name>
<dbReference type="InterPro" id="IPR050792">
    <property type="entry name" value="ADP-ribosylglycohydrolase"/>
</dbReference>
<dbReference type="GeneID" id="100377592"/>
<proteinExistence type="predicted"/>
<accession>A0ABM0MU38</accession>